<dbReference type="EMBL" id="FUWR01000024">
    <property type="protein sequence ID" value="SKA18698.1"/>
    <property type="molecule type" value="Genomic_DNA"/>
</dbReference>
<dbReference type="Gene3D" id="3.30.1200.10">
    <property type="entry name" value="YggU-like"/>
    <property type="match status" value="1"/>
</dbReference>
<dbReference type="PANTHER" id="PTHR13420:SF7">
    <property type="entry name" value="UPF0235 PROTEIN C15ORF40"/>
    <property type="match status" value="1"/>
</dbReference>
<evidence type="ECO:0000256" key="1">
    <source>
        <dbReference type="ARBA" id="ARBA00010364"/>
    </source>
</evidence>
<dbReference type="HAMAP" id="MF_00634">
    <property type="entry name" value="UPF0235"/>
    <property type="match status" value="1"/>
</dbReference>
<dbReference type="NCBIfam" id="TIGR00251">
    <property type="entry name" value="DUF167 family protein"/>
    <property type="match status" value="1"/>
</dbReference>
<dbReference type="OrthoDB" id="9800587at2"/>
<dbReference type="SUPFAM" id="SSF69786">
    <property type="entry name" value="YggU-like"/>
    <property type="match status" value="1"/>
</dbReference>
<accession>A0A1T4RSF5</accession>
<dbReference type="Proteomes" id="UP000190102">
    <property type="component" value="Unassembled WGS sequence"/>
</dbReference>
<organism evidence="3 4">
    <name type="scientific">Trichlorobacter thiogenes</name>
    <dbReference type="NCBI Taxonomy" id="115783"/>
    <lineage>
        <taxon>Bacteria</taxon>
        <taxon>Pseudomonadati</taxon>
        <taxon>Thermodesulfobacteriota</taxon>
        <taxon>Desulfuromonadia</taxon>
        <taxon>Geobacterales</taxon>
        <taxon>Geobacteraceae</taxon>
        <taxon>Trichlorobacter</taxon>
    </lineage>
</organism>
<evidence type="ECO:0000313" key="3">
    <source>
        <dbReference type="EMBL" id="SKA18698.1"/>
    </source>
</evidence>
<gene>
    <name evidence="3" type="ORF">SAMN02745119_03037</name>
</gene>
<evidence type="ECO:0000256" key="2">
    <source>
        <dbReference type="HAMAP-Rule" id="MF_00634"/>
    </source>
</evidence>
<dbReference type="GO" id="GO:0005737">
    <property type="term" value="C:cytoplasm"/>
    <property type="evidence" value="ECO:0007669"/>
    <property type="project" value="TreeGrafter"/>
</dbReference>
<keyword evidence="4" id="KW-1185">Reference proteome</keyword>
<reference evidence="4" key="1">
    <citation type="submission" date="2017-02" db="EMBL/GenBank/DDBJ databases">
        <authorList>
            <person name="Varghese N."/>
            <person name="Submissions S."/>
        </authorList>
    </citation>
    <scope>NUCLEOTIDE SEQUENCE [LARGE SCALE GENOMIC DNA]</scope>
    <source>
        <strain evidence="4">ATCC BAA-34</strain>
    </source>
</reference>
<dbReference type="STRING" id="115783.SAMN02745119_03037"/>
<sequence>MNSNQPLPWQQDGETLLLRVFVQPRASRNQFCGIHEGELKLRLTSPPVDGAANECCREFLAKQLKVPKSAVTLIAGDSSRHKRLRITGATTQQIEQLIPPD</sequence>
<name>A0A1T4RSF5_9BACT</name>
<dbReference type="PANTHER" id="PTHR13420">
    <property type="entry name" value="UPF0235 PROTEIN C15ORF40"/>
    <property type="match status" value="1"/>
</dbReference>
<proteinExistence type="inferred from homology"/>
<dbReference type="Pfam" id="PF02594">
    <property type="entry name" value="DUF167"/>
    <property type="match status" value="1"/>
</dbReference>
<dbReference type="RefSeq" id="WP_078791261.1">
    <property type="nucleotide sequence ID" value="NZ_FUWR01000024.1"/>
</dbReference>
<dbReference type="AlphaFoldDB" id="A0A1T4RSF5"/>
<comment type="similarity">
    <text evidence="1 2">Belongs to the UPF0235 family.</text>
</comment>
<evidence type="ECO:0000313" key="4">
    <source>
        <dbReference type="Proteomes" id="UP000190102"/>
    </source>
</evidence>
<dbReference type="SMART" id="SM01152">
    <property type="entry name" value="DUF167"/>
    <property type="match status" value="1"/>
</dbReference>
<dbReference type="InterPro" id="IPR036591">
    <property type="entry name" value="YggU-like_sf"/>
</dbReference>
<protein>
    <recommendedName>
        <fullName evidence="2">UPF0235 protein SAMN02745119_03037</fullName>
    </recommendedName>
</protein>
<dbReference type="InterPro" id="IPR003746">
    <property type="entry name" value="DUF167"/>
</dbReference>